<keyword evidence="11" id="KW-0139">CF(1)</keyword>
<reference evidence="14" key="2">
    <citation type="submission" date="2019-07" db="EMBL/GenBank/DDBJ databases">
        <authorList>
            <person name="Seetharam A."/>
            <person name="Woodhouse M."/>
            <person name="Cannon E."/>
        </authorList>
    </citation>
    <scope>NUCLEOTIDE SEQUENCE [LARGE SCALE GENOMIC DNA]</scope>
    <source>
        <strain evidence="14">cv. B73</strain>
    </source>
</reference>
<evidence type="ECO:0000256" key="8">
    <source>
        <dbReference type="ARBA" id="ARBA00022840"/>
    </source>
</evidence>
<dbReference type="Gene3D" id="3.40.50.300">
    <property type="entry name" value="P-loop containing nucleotide triphosphate hydrolases"/>
    <property type="match status" value="1"/>
</dbReference>
<comment type="subunit">
    <text evidence="2">F-type ATPases have 2 components, CF(1) - the catalytic core - and CF(0) - the membrane proton channel. CF(1) has five subunits: alpha(3), beta(3), gamma(1), delta(1), epsilon(1). CF(0) has three main subunits: a, b and c.</text>
</comment>
<dbReference type="GO" id="GO:0005524">
    <property type="term" value="F:ATP binding"/>
    <property type="evidence" value="ECO:0007669"/>
    <property type="project" value="UniProtKB-KW"/>
</dbReference>
<dbReference type="Proteomes" id="UP000007305">
    <property type="component" value="Chromosome 4"/>
</dbReference>
<evidence type="ECO:0000256" key="2">
    <source>
        <dbReference type="ARBA" id="ARBA00011648"/>
    </source>
</evidence>
<dbReference type="GO" id="GO:0006754">
    <property type="term" value="P:ATP biosynthetic process"/>
    <property type="evidence" value="ECO:0007669"/>
    <property type="project" value="UniProtKB-KW"/>
</dbReference>
<evidence type="ECO:0000256" key="13">
    <source>
        <dbReference type="ARBA" id="ARBA00048383"/>
    </source>
</evidence>
<dbReference type="InterPro" id="IPR050053">
    <property type="entry name" value="ATPase_alpha/beta_chains"/>
</dbReference>
<dbReference type="PANTHER" id="PTHR15184:SF82">
    <property type="entry name" value="ATP SYNTHASE SUBUNIT BETA, MITOCHONDRIAL"/>
    <property type="match status" value="1"/>
</dbReference>
<evidence type="ECO:0000256" key="9">
    <source>
        <dbReference type="ARBA" id="ARBA00023065"/>
    </source>
</evidence>
<keyword evidence="6" id="KW-0547">Nucleotide-binding</keyword>
<accession>A0A804NRI2</accession>
<evidence type="ECO:0000256" key="5">
    <source>
        <dbReference type="ARBA" id="ARBA00022448"/>
    </source>
</evidence>
<keyword evidence="12" id="KW-0066">ATP synthesis</keyword>
<name>A0A804NRI2_MAIZE</name>
<keyword evidence="9" id="KW-0406">Ion transport</keyword>
<organism evidence="14 15">
    <name type="scientific">Zea mays</name>
    <name type="common">Maize</name>
    <dbReference type="NCBI Taxonomy" id="4577"/>
    <lineage>
        <taxon>Eukaryota</taxon>
        <taxon>Viridiplantae</taxon>
        <taxon>Streptophyta</taxon>
        <taxon>Embryophyta</taxon>
        <taxon>Tracheophyta</taxon>
        <taxon>Spermatophyta</taxon>
        <taxon>Magnoliopsida</taxon>
        <taxon>Liliopsida</taxon>
        <taxon>Poales</taxon>
        <taxon>Poaceae</taxon>
        <taxon>PACMAD clade</taxon>
        <taxon>Panicoideae</taxon>
        <taxon>Andropogonodae</taxon>
        <taxon>Andropogoneae</taxon>
        <taxon>Tripsacinae</taxon>
        <taxon>Zea</taxon>
    </lineage>
</organism>
<sequence length="160" mass="17435">MTDFLLDCLATEEEAPCVCKLWDQLVALGASEEKRSHCCVGPAASLSSSTRCVVEFPDAKALLFGACTEDACCTAPDSKSDRVQVAFSVFAGVVERTREDNDLYREVIESVSKLGDKQSERKCALVYGQMDVPPGAHVGLTGNFCMALLLHENDMHLLER</sequence>
<evidence type="ECO:0000256" key="10">
    <source>
        <dbReference type="ARBA" id="ARBA00023136"/>
    </source>
</evidence>
<dbReference type="EnsemblPlants" id="Zm00001eb180500_T001">
    <property type="protein sequence ID" value="Zm00001eb180500_P001"/>
    <property type="gene ID" value="Zm00001eb180500"/>
</dbReference>
<evidence type="ECO:0000313" key="14">
    <source>
        <dbReference type="EnsemblPlants" id="Zm00001eb180500_P001"/>
    </source>
</evidence>
<keyword evidence="15" id="KW-1185">Reference proteome</keyword>
<keyword evidence="8" id="KW-0067">ATP-binding</keyword>
<proteinExistence type="predicted"/>
<reference evidence="15" key="1">
    <citation type="journal article" date="2009" name="Science">
        <title>The B73 maize genome: complexity, diversity, and dynamics.</title>
        <authorList>
            <person name="Schnable P.S."/>
            <person name="Ware D."/>
            <person name="Fulton R.S."/>
            <person name="Stein J.C."/>
            <person name="Wei F."/>
            <person name="Pasternak S."/>
            <person name="Liang C."/>
            <person name="Zhang J."/>
            <person name="Fulton L."/>
            <person name="Graves T.A."/>
            <person name="Minx P."/>
            <person name="Reily A.D."/>
            <person name="Courtney L."/>
            <person name="Kruchowski S.S."/>
            <person name="Tomlinson C."/>
            <person name="Strong C."/>
            <person name="Delehaunty K."/>
            <person name="Fronick C."/>
            <person name="Courtney B."/>
            <person name="Rock S.M."/>
            <person name="Belter E."/>
            <person name="Du F."/>
            <person name="Kim K."/>
            <person name="Abbott R.M."/>
            <person name="Cotton M."/>
            <person name="Levy A."/>
            <person name="Marchetto P."/>
            <person name="Ochoa K."/>
            <person name="Jackson S.M."/>
            <person name="Gillam B."/>
            <person name="Chen W."/>
            <person name="Yan L."/>
            <person name="Higginbotham J."/>
            <person name="Cardenas M."/>
            <person name="Waligorski J."/>
            <person name="Applebaum E."/>
            <person name="Phelps L."/>
            <person name="Falcone J."/>
            <person name="Kanchi K."/>
            <person name="Thane T."/>
            <person name="Scimone A."/>
            <person name="Thane N."/>
            <person name="Henke J."/>
            <person name="Wang T."/>
            <person name="Ruppert J."/>
            <person name="Shah N."/>
            <person name="Rotter K."/>
            <person name="Hodges J."/>
            <person name="Ingenthron E."/>
            <person name="Cordes M."/>
            <person name="Kohlberg S."/>
            <person name="Sgro J."/>
            <person name="Delgado B."/>
            <person name="Mead K."/>
            <person name="Chinwalla A."/>
            <person name="Leonard S."/>
            <person name="Crouse K."/>
            <person name="Collura K."/>
            <person name="Kudrna D."/>
            <person name="Currie J."/>
            <person name="He R."/>
            <person name="Angelova A."/>
            <person name="Rajasekar S."/>
            <person name="Mueller T."/>
            <person name="Lomeli R."/>
            <person name="Scara G."/>
            <person name="Ko A."/>
            <person name="Delaney K."/>
            <person name="Wissotski M."/>
            <person name="Lopez G."/>
            <person name="Campos D."/>
            <person name="Braidotti M."/>
            <person name="Ashley E."/>
            <person name="Golser W."/>
            <person name="Kim H."/>
            <person name="Lee S."/>
            <person name="Lin J."/>
            <person name="Dujmic Z."/>
            <person name="Kim W."/>
            <person name="Talag J."/>
            <person name="Zuccolo A."/>
            <person name="Fan C."/>
            <person name="Sebastian A."/>
            <person name="Kramer M."/>
            <person name="Spiegel L."/>
            <person name="Nascimento L."/>
            <person name="Zutavern T."/>
            <person name="Miller B."/>
            <person name="Ambroise C."/>
            <person name="Muller S."/>
            <person name="Spooner W."/>
            <person name="Narechania A."/>
            <person name="Ren L."/>
            <person name="Wei S."/>
            <person name="Kumari S."/>
            <person name="Faga B."/>
            <person name="Levy M.J."/>
            <person name="McMahan L."/>
            <person name="Van Buren P."/>
            <person name="Vaughn M.W."/>
            <person name="Ying K."/>
            <person name="Yeh C.-T."/>
            <person name="Emrich S.J."/>
            <person name="Jia Y."/>
            <person name="Kalyanaraman A."/>
            <person name="Hsia A.-P."/>
            <person name="Barbazuk W.B."/>
            <person name="Baucom R.S."/>
            <person name="Brutnell T.P."/>
            <person name="Carpita N.C."/>
            <person name="Chaparro C."/>
            <person name="Chia J.-M."/>
            <person name="Deragon J.-M."/>
            <person name="Estill J.C."/>
            <person name="Fu Y."/>
            <person name="Jeddeloh J.A."/>
            <person name="Han Y."/>
            <person name="Lee H."/>
            <person name="Li P."/>
            <person name="Lisch D.R."/>
            <person name="Liu S."/>
            <person name="Liu Z."/>
            <person name="Nagel D.H."/>
            <person name="McCann M.C."/>
            <person name="SanMiguel P."/>
            <person name="Myers A.M."/>
            <person name="Nettleton D."/>
            <person name="Nguyen J."/>
            <person name="Penning B.W."/>
            <person name="Ponnala L."/>
            <person name="Schneider K.L."/>
            <person name="Schwartz D.C."/>
            <person name="Sharma A."/>
            <person name="Soderlund C."/>
            <person name="Springer N.M."/>
            <person name="Sun Q."/>
            <person name="Wang H."/>
            <person name="Waterman M."/>
            <person name="Westerman R."/>
            <person name="Wolfgruber T.K."/>
            <person name="Yang L."/>
            <person name="Yu Y."/>
            <person name="Zhang L."/>
            <person name="Zhou S."/>
            <person name="Zhu Q."/>
            <person name="Bennetzen J.L."/>
            <person name="Dawe R.K."/>
            <person name="Jiang J."/>
            <person name="Jiang N."/>
            <person name="Presting G.G."/>
            <person name="Wessler S.R."/>
            <person name="Aluru S."/>
            <person name="Martienssen R.A."/>
            <person name="Clifton S.W."/>
            <person name="McCombie W.R."/>
            <person name="Wing R.A."/>
            <person name="Wilson R.K."/>
        </authorList>
    </citation>
    <scope>NUCLEOTIDE SEQUENCE [LARGE SCALE GENOMIC DNA]</scope>
    <source>
        <strain evidence="15">cv. B73</strain>
    </source>
</reference>
<dbReference type="AlphaFoldDB" id="A0A804NRI2"/>
<reference evidence="14" key="3">
    <citation type="submission" date="2021-05" db="UniProtKB">
        <authorList>
            <consortium name="EnsemblPlants"/>
        </authorList>
    </citation>
    <scope>IDENTIFICATION</scope>
    <source>
        <strain evidence="14">cv. B73</strain>
    </source>
</reference>
<evidence type="ECO:0000256" key="11">
    <source>
        <dbReference type="ARBA" id="ARBA00023196"/>
    </source>
</evidence>
<dbReference type="GO" id="GO:0045259">
    <property type="term" value="C:proton-transporting ATP synthase complex"/>
    <property type="evidence" value="ECO:0007669"/>
    <property type="project" value="UniProtKB-KW"/>
</dbReference>
<comment type="catalytic activity">
    <reaction evidence="13">
        <text>ATP + H2O + 4 H(+)(in) = ADP + phosphate + 5 H(+)(out)</text>
        <dbReference type="Rhea" id="RHEA:57720"/>
        <dbReference type="ChEBI" id="CHEBI:15377"/>
        <dbReference type="ChEBI" id="CHEBI:15378"/>
        <dbReference type="ChEBI" id="CHEBI:30616"/>
        <dbReference type="ChEBI" id="CHEBI:43474"/>
        <dbReference type="ChEBI" id="CHEBI:456216"/>
        <dbReference type="EC" id="7.1.2.2"/>
    </reaction>
</comment>
<comment type="subcellular location">
    <subcellularLocation>
        <location evidence="1">Mitochondrion inner membrane</location>
    </subcellularLocation>
</comment>
<keyword evidence="10" id="KW-0472">Membrane</keyword>
<evidence type="ECO:0000256" key="3">
    <source>
        <dbReference type="ARBA" id="ARBA00012473"/>
    </source>
</evidence>
<evidence type="ECO:0000256" key="6">
    <source>
        <dbReference type="ARBA" id="ARBA00022741"/>
    </source>
</evidence>
<keyword evidence="5" id="KW-0813">Transport</keyword>
<dbReference type="EC" id="7.1.2.2" evidence="3"/>
<dbReference type="GO" id="GO:1902600">
    <property type="term" value="P:proton transmembrane transport"/>
    <property type="evidence" value="ECO:0007669"/>
    <property type="project" value="UniProtKB-KW"/>
</dbReference>
<dbReference type="GO" id="GO:0005743">
    <property type="term" value="C:mitochondrial inner membrane"/>
    <property type="evidence" value="ECO:0007669"/>
    <property type="project" value="UniProtKB-SubCell"/>
</dbReference>
<dbReference type="InParanoid" id="A0A804NRI2"/>
<evidence type="ECO:0000256" key="1">
    <source>
        <dbReference type="ARBA" id="ARBA00004273"/>
    </source>
</evidence>
<dbReference type="InterPro" id="IPR027417">
    <property type="entry name" value="P-loop_NTPase"/>
</dbReference>
<dbReference type="Gramene" id="Zm00001eb180500_T001">
    <property type="protein sequence ID" value="Zm00001eb180500_P001"/>
    <property type="gene ID" value="Zm00001eb180500"/>
</dbReference>
<evidence type="ECO:0000313" key="15">
    <source>
        <dbReference type="Proteomes" id="UP000007305"/>
    </source>
</evidence>
<keyword evidence="7" id="KW-0375">Hydrogen ion transport</keyword>
<protein>
    <recommendedName>
        <fullName evidence="4">ATP synthase subunit beta, mitochondrial</fullName>
        <ecNumber evidence="3">7.1.2.2</ecNumber>
    </recommendedName>
</protein>
<dbReference type="PANTHER" id="PTHR15184">
    <property type="entry name" value="ATP SYNTHASE"/>
    <property type="match status" value="1"/>
</dbReference>
<evidence type="ECO:0000256" key="12">
    <source>
        <dbReference type="ARBA" id="ARBA00023310"/>
    </source>
</evidence>
<evidence type="ECO:0000256" key="4">
    <source>
        <dbReference type="ARBA" id="ARBA00019294"/>
    </source>
</evidence>
<evidence type="ECO:0000256" key="7">
    <source>
        <dbReference type="ARBA" id="ARBA00022781"/>
    </source>
</evidence>